<evidence type="ECO:0000256" key="3">
    <source>
        <dbReference type="ARBA" id="ARBA00023002"/>
    </source>
</evidence>
<proteinExistence type="inferred from homology"/>
<keyword evidence="5" id="KW-1185">Reference proteome</keyword>
<name>A0AAN6N1I1_9PEZI</name>
<dbReference type="PRINTS" id="PR00081">
    <property type="entry name" value="GDHRDH"/>
</dbReference>
<evidence type="ECO:0000256" key="1">
    <source>
        <dbReference type="ARBA" id="ARBA00006484"/>
    </source>
</evidence>
<dbReference type="InterPro" id="IPR002347">
    <property type="entry name" value="SDR_fam"/>
</dbReference>
<dbReference type="PANTHER" id="PTHR43669">
    <property type="entry name" value="5-KETO-D-GLUCONATE 5-REDUCTASE"/>
    <property type="match status" value="1"/>
</dbReference>
<protein>
    <submittedName>
        <fullName evidence="4">Oxidoreductase DltE</fullName>
    </submittedName>
</protein>
<dbReference type="GO" id="GO:0016491">
    <property type="term" value="F:oxidoreductase activity"/>
    <property type="evidence" value="ECO:0007669"/>
    <property type="project" value="UniProtKB-KW"/>
</dbReference>
<evidence type="ECO:0000313" key="4">
    <source>
        <dbReference type="EMBL" id="KAK3936463.1"/>
    </source>
</evidence>
<keyword evidence="3" id="KW-0560">Oxidoreductase</keyword>
<dbReference type="AlphaFoldDB" id="A0AAN6N1I1"/>
<accession>A0AAN6N1I1</accession>
<comment type="caution">
    <text evidence="4">The sequence shown here is derived from an EMBL/GenBank/DDBJ whole genome shotgun (WGS) entry which is preliminary data.</text>
</comment>
<dbReference type="Proteomes" id="UP001303473">
    <property type="component" value="Unassembled WGS sequence"/>
</dbReference>
<dbReference type="SUPFAM" id="SSF51735">
    <property type="entry name" value="NAD(P)-binding Rossmann-fold domains"/>
    <property type="match status" value="1"/>
</dbReference>
<dbReference type="InterPro" id="IPR020904">
    <property type="entry name" value="Sc_DH/Rdtase_CS"/>
</dbReference>
<reference evidence="5" key="1">
    <citation type="journal article" date="2023" name="Mol. Phylogenet. Evol.">
        <title>Genome-scale phylogeny and comparative genomics of the fungal order Sordariales.</title>
        <authorList>
            <person name="Hensen N."/>
            <person name="Bonometti L."/>
            <person name="Westerberg I."/>
            <person name="Brannstrom I.O."/>
            <person name="Guillou S."/>
            <person name="Cros-Aarteil S."/>
            <person name="Calhoun S."/>
            <person name="Haridas S."/>
            <person name="Kuo A."/>
            <person name="Mondo S."/>
            <person name="Pangilinan J."/>
            <person name="Riley R."/>
            <person name="LaButti K."/>
            <person name="Andreopoulos B."/>
            <person name="Lipzen A."/>
            <person name="Chen C."/>
            <person name="Yan M."/>
            <person name="Daum C."/>
            <person name="Ng V."/>
            <person name="Clum A."/>
            <person name="Steindorff A."/>
            <person name="Ohm R.A."/>
            <person name="Martin F."/>
            <person name="Silar P."/>
            <person name="Natvig D.O."/>
            <person name="Lalanne C."/>
            <person name="Gautier V."/>
            <person name="Ament-Velasquez S.L."/>
            <person name="Kruys A."/>
            <person name="Hutchinson M.I."/>
            <person name="Powell A.J."/>
            <person name="Barry K."/>
            <person name="Miller A.N."/>
            <person name="Grigoriev I.V."/>
            <person name="Debuchy R."/>
            <person name="Gladieux P."/>
            <person name="Hiltunen Thoren M."/>
            <person name="Johannesson H."/>
        </authorList>
    </citation>
    <scope>NUCLEOTIDE SEQUENCE [LARGE SCALE GENOMIC DNA]</scope>
    <source>
        <strain evidence="5">CBS 340.73</strain>
    </source>
</reference>
<dbReference type="Gene3D" id="3.40.50.720">
    <property type="entry name" value="NAD(P)-binding Rossmann-like Domain"/>
    <property type="match status" value="1"/>
</dbReference>
<dbReference type="Pfam" id="PF00106">
    <property type="entry name" value="adh_short"/>
    <property type="match status" value="1"/>
</dbReference>
<dbReference type="PROSITE" id="PS00061">
    <property type="entry name" value="ADH_SHORT"/>
    <property type="match status" value="1"/>
</dbReference>
<dbReference type="PANTHER" id="PTHR43669:SF11">
    <property type="entry name" value="SHORT-CHAIN DEHYDROGENASE_OXIDOREDUCTASE"/>
    <property type="match status" value="1"/>
</dbReference>
<keyword evidence="2" id="KW-0521">NADP</keyword>
<organism evidence="4 5">
    <name type="scientific">Diplogelasinospora grovesii</name>
    <dbReference type="NCBI Taxonomy" id="303347"/>
    <lineage>
        <taxon>Eukaryota</taxon>
        <taxon>Fungi</taxon>
        <taxon>Dikarya</taxon>
        <taxon>Ascomycota</taxon>
        <taxon>Pezizomycotina</taxon>
        <taxon>Sordariomycetes</taxon>
        <taxon>Sordariomycetidae</taxon>
        <taxon>Sordariales</taxon>
        <taxon>Diplogelasinosporaceae</taxon>
        <taxon>Diplogelasinospora</taxon>
    </lineage>
</organism>
<dbReference type="InterPro" id="IPR036291">
    <property type="entry name" value="NAD(P)-bd_dom_sf"/>
</dbReference>
<sequence>MPFPYKTVLVTGATSGIGRALAERMVAAGIFVIAVGRRQERLDELVKKHGADKVAGEAFDVSDLDAIAGWTRRITKSYPTLDCVVLNAGFQRSVDFTKPESINLPSVTSEMHTNYLSPFCMTTHFLPHLIAMAPNPASIVLVSSGLAMMPLPRCANYCATKAAMHSLAWPLRAQLSGPSSPGTHHIKVVELLPPAVQTELHPQQPDLVAMGDDKAGIPLDDYASETWADLTADEWKEEIIHSVHRDRLSRMEDKKREGFNLFVDMMRKQGRMA</sequence>
<dbReference type="EMBL" id="MU853883">
    <property type="protein sequence ID" value="KAK3936463.1"/>
    <property type="molecule type" value="Genomic_DNA"/>
</dbReference>
<comment type="similarity">
    <text evidence="1">Belongs to the short-chain dehydrogenases/reductases (SDR) family.</text>
</comment>
<evidence type="ECO:0000313" key="5">
    <source>
        <dbReference type="Proteomes" id="UP001303473"/>
    </source>
</evidence>
<gene>
    <name evidence="4" type="ORF">QBC46DRAFT_30611</name>
</gene>
<evidence type="ECO:0000256" key="2">
    <source>
        <dbReference type="ARBA" id="ARBA00022857"/>
    </source>
</evidence>